<feature type="domain" description="Peptidase S8/S53" evidence="8">
    <location>
        <begin position="56"/>
        <end position="305"/>
    </location>
</feature>
<name>A0AAN4W2L2_9BACT</name>
<keyword evidence="3" id="KW-0479">Metal-binding</keyword>
<dbReference type="PROSITE" id="PS51892">
    <property type="entry name" value="SUBTILASE"/>
    <property type="match status" value="1"/>
</dbReference>
<evidence type="ECO:0000256" key="4">
    <source>
        <dbReference type="ARBA" id="ARBA00022801"/>
    </source>
</evidence>
<protein>
    <recommendedName>
        <fullName evidence="8">Peptidase S8/S53 domain-containing protein</fullName>
    </recommendedName>
</protein>
<dbReference type="PRINTS" id="PR00723">
    <property type="entry name" value="SUBTILISIN"/>
</dbReference>
<dbReference type="InterPro" id="IPR000209">
    <property type="entry name" value="Peptidase_S8/S53_dom"/>
</dbReference>
<evidence type="ECO:0000256" key="5">
    <source>
        <dbReference type="ARBA" id="ARBA00022825"/>
    </source>
</evidence>
<evidence type="ECO:0000313" key="11">
    <source>
        <dbReference type="Proteomes" id="UP001310022"/>
    </source>
</evidence>
<dbReference type="InterPro" id="IPR022398">
    <property type="entry name" value="Peptidase_S8_His-AS"/>
</dbReference>
<dbReference type="GO" id="GO:0006508">
    <property type="term" value="P:proteolysis"/>
    <property type="evidence" value="ECO:0007669"/>
    <property type="project" value="UniProtKB-KW"/>
</dbReference>
<evidence type="ECO:0000256" key="3">
    <source>
        <dbReference type="ARBA" id="ARBA00022723"/>
    </source>
</evidence>
<dbReference type="PROSITE" id="PS00136">
    <property type="entry name" value="SUBTILASE_ASP"/>
    <property type="match status" value="1"/>
</dbReference>
<evidence type="ECO:0000313" key="9">
    <source>
        <dbReference type="EMBL" id="GJM64589.1"/>
    </source>
</evidence>
<dbReference type="InterPro" id="IPR036852">
    <property type="entry name" value="Peptidase_S8/S53_dom_sf"/>
</dbReference>
<dbReference type="Proteomes" id="UP001310022">
    <property type="component" value="Unassembled WGS sequence"/>
</dbReference>
<sequence length="316" mass="34117">MKSINKQNRETEFTFQKPKLKLHKVLKSLSKSTKEERINWAGSILNIPAVWQITQGKNTKVAVLDTGIDESHPDLKEAIIETHDFTNEGINDNNGHGTHCAGIIGARLNNFGFVGVAPQCELLIGKVLGNNGGSNQMVADGIYWATDNGADIISMSLGGPYSDNELFQAIHYALFHGKTVICAAGNSGKLSKNSVGYPGKYGGVITVASHDENGNVSGFSSRGGELDFTAPGSNIWSTFNNGGFAELSGTSMATPFVAGLAALILSKHKQTPINNTPLNNCEDMRQHLMRMATHPGYFENSSGYGPLLPFEYFYDK</sequence>
<comment type="similarity">
    <text evidence="1 6 7">Belongs to the peptidase S8 family.</text>
</comment>
<comment type="caution">
    <text evidence="9">The sequence shown here is derived from an EMBL/GenBank/DDBJ whole genome shotgun (WGS) entry which is preliminary data.</text>
</comment>
<dbReference type="GO" id="GO:0004252">
    <property type="term" value="F:serine-type endopeptidase activity"/>
    <property type="evidence" value="ECO:0007669"/>
    <property type="project" value="UniProtKB-UniRule"/>
</dbReference>
<evidence type="ECO:0000256" key="6">
    <source>
        <dbReference type="PROSITE-ProRule" id="PRU01240"/>
    </source>
</evidence>
<keyword evidence="5 6" id="KW-0720">Serine protease</keyword>
<dbReference type="CDD" id="cd07477">
    <property type="entry name" value="Peptidases_S8_Subtilisin_subset"/>
    <property type="match status" value="1"/>
</dbReference>
<dbReference type="InterPro" id="IPR023827">
    <property type="entry name" value="Peptidase_S8_Asp-AS"/>
</dbReference>
<dbReference type="InterPro" id="IPR050131">
    <property type="entry name" value="Peptidase_S8_subtilisin-like"/>
</dbReference>
<keyword evidence="4 6" id="KW-0378">Hydrolase</keyword>
<evidence type="ECO:0000256" key="1">
    <source>
        <dbReference type="ARBA" id="ARBA00011073"/>
    </source>
</evidence>
<dbReference type="PROSITE" id="PS00138">
    <property type="entry name" value="SUBTILASE_SER"/>
    <property type="match status" value="1"/>
</dbReference>
<evidence type="ECO:0000313" key="10">
    <source>
        <dbReference type="EMBL" id="GJM65070.1"/>
    </source>
</evidence>
<keyword evidence="11" id="KW-1185">Reference proteome</keyword>
<dbReference type="RefSeq" id="WP_338239647.1">
    <property type="nucleotide sequence ID" value="NZ_BQKE01000006.1"/>
</dbReference>
<proteinExistence type="inferred from homology"/>
<gene>
    <name evidence="9" type="ORF">PEDI_51410</name>
    <name evidence="10" type="ORF">PEDI_56220</name>
</gene>
<feature type="active site" description="Charge relay system" evidence="6">
    <location>
        <position position="251"/>
    </location>
</feature>
<accession>A0AAN4W2L2</accession>
<evidence type="ECO:0000256" key="2">
    <source>
        <dbReference type="ARBA" id="ARBA00022670"/>
    </source>
</evidence>
<dbReference type="InterPro" id="IPR015500">
    <property type="entry name" value="Peptidase_S8_subtilisin-rel"/>
</dbReference>
<keyword evidence="2 6" id="KW-0645">Protease</keyword>
<organism evidence="9 11">
    <name type="scientific">Persicobacter diffluens</name>
    <dbReference type="NCBI Taxonomy" id="981"/>
    <lineage>
        <taxon>Bacteria</taxon>
        <taxon>Pseudomonadati</taxon>
        <taxon>Bacteroidota</taxon>
        <taxon>Cytophagia</taxon>
        <taxon>Cytophagales</taxon>
        <taxon>Persicobacteraceae</taxon>
        <taxon>Persicobacter</taxon>
    </lineage>
</organism>
<reference evidence="9 11" key="1">
    <citation type="submission" date="2021-12" db="EMBL/GenBank/DDBJ databases">
        <title>Genome sequencing of bacteria with rrn-lacking chromosome and rrn-plasmid.</title>
        <authorList>
            <person name="Anda M."/>
            <person name="Iwasaki W."/>
        </authorList>
    </citation>
    <scope>NUCLEOTIDE SEQUENCE [LARGE SCALE GENOMIC DNA]</scope>
    <source>
        <strain evidence="9 11">NBRC 15940</strain>
    </source>
</reference>
<dbReference type="GO" id="GO:0046872">
    <property type="term" value="F:metal ion binding"/>
    <property type="evidence" value="ECO:0007669"/>
    <property type="project" value="UniProtKB-KW"/>
</dbReference>
<dbReference type="Gene3D" id="3.40.50.200">
    <property type="entry name" value="Peptidase S8/S53 domain"/>
    <property type="match status" value="1"/>
</dbReference>
<dbReference type="Pfam" id="PF00082">
    <property type="entry name" value="Peptidase_S8"/>
    <property type="match status" value="1"/>
</dbReference>
<dbReference type="PANTHER" id="PTHR43806">
    <property type="entry name" value="PEPTIDASE S8"/>
    <property type="match status" value="1"/>
</dbReference>
<dbReference type="PANTHER" id="PTHR43806:SF11">
    <property type="entry name" value="CEREVISIN-RELATED"/>
    <property type="match status" value="1"/>
</dbReference>
<dbReference type="AlphaFoldDB" id="A0AAN4W2L2"/>
<dbReference type="EMBL" id="BQKE01000013">
    <property type="protein sequence ID" value="GJM65070.1"/>
    <property type="molecule type" value="Genomic_DNA"/>
</dbReference>
<evidence type="ECO:0000256" key="7">
    <source>
        <dbReference type="RuleBase" id="RU003355"/>
    </source>
</evidence>
<dbReference type="InterPro" id="IPR034202">
    <property type="entry name" value="Subtilisin_Carlsberg-like"/>
</dbReference>
<dbReference type="EMBL" id="BQKE01000006">
    <property type="protein sequence ID" value="GJM64589.1"/>
    <property type="molecule type" value="Genomic_DNA"/>
</dbReference>
<dbReference type="InterPro" id="IPR023828">
    <property type="entry name" value="Peptidase_S8_Ser-AS"/>
</dbReference>
<dbReference type="SUPFAM" id="SSF52743">
    <property type="entry name" value="Subtilisin-like"/>
    <property type="match status" value="1"/>
</dbReference>
<feature type="active site" description="Charge relay system" evidence="6">
    <location>
        <position position="96"/>
    </location>
</feature>
<evidence type="ECO:0000259" key="8">
    <source>
        <dbReference type="Pfam" id="PF00082"/>
    </source>
</evidence>
<dbReference type="PROSITE" id="PS00137">
    <property type="entry name" value="SUBTILASE_HIS"/>
    <property type="match status" value="1"/>
</dbReference>
<feature type="active site" description="Charge relay system" evidence="6">
    <location>
        <position position="65"/>
    </location>
</feature>